<dbReference type="InterPro" id="IPR003838">
    <property type="entry name" value="ABC3_permease_C"/>
</dbReference>
<dbReference type="PANTHER" id="PTHR30287">
    <property type="entry name" value="MEMBRANE COMPONENT OF PREDICTED ABC SUPERFAMILY METABOLITE UPTAKE TRANSPORTER"/>
    <property type="match status" value="1"/>
</dbReference>
<protein>
    <recommendedName>
        <fullName evidence="7">ABC3 transporter permease C-terminal domain-containing protein</fullName>
    </recommendedName>
</protein>
<organism evidence="8 10">
    <name type="scientific">Enterococcus gilvus ATCC BAA-350</name>
    <dbReference type="NCBI Taxonomy" id="1158614"/>
    <lineage>
        <taxon>Bacteria</taxon>
        <taxon>Bacillati</taxon>
        <taxon>Bacillota</taxon>
        <taxon>Bacilli</taxon>
        <taxon>Lactobacillales</taxon>
        <taxon>Enterococcaceae</taxon>
        <taxon>Enterococcus</taxon>
    </lineage>
</organism>
<evidence type="ECO:0000256" key="6">
    <source>
        <dbReference type="SAM" id="Phobius"/>
    </source>
</evidence>
<keyword evidence="11" id="KW-1185">Reference proteome</keyword>
<evidence type="ECO:0000256" key="1">
    <source>
        <dbReference type="ARBA" id="ARBA00004651"/>
    </source>
</evidence>
<dbReference type="GO" id="GO:0005886">
    <property type="term" value="C:plasma membrane"/>
    <property type="evidence" value="ECO:0007669"/>
    <property type="project" value="UniProtKB-SubCell"/>
</dbReference>
<evidence type="ECO:0000256" key="5">
    <source>
        <dbReference type="ARBA" id="ARBA00023136"/>
    </source>
</evidence>
<keyword evidence="5 6" id="KW-0472">Membrane</keyword>
<evidence type="ECO:0000313" key="9">
    <source>
        <dbReference type="EMBL" id="EOW83413.1"/>
    </source>
</evidence>
<keyword evidence="4 6" id="KW-1133">Transmembrane helix</keyword>
<feature type="transmembrane region" description="Helical" evidence="6">
    <location>
        <begin position="233"/>
        <end position="256"/>
    </location>
</feature>
<evidence type="ECO:0000256" key="2">
    <source>
        <dbReference type="ARBA" id="ARBA00022475"/>
    </source>
</evidence>
<keyword evidence="2" id="KW-1003">Cell membrane</keyword>
<evidence type="ECO:0000256" key="4">
    <source>
        <dbReference type="ARBA" id="ARBA00022989"/>
    </source>
</evidence>
<dbReference type="EMBL" id="ASWH01000001">
    <property type="protein sequence ID" value="EOW83413.1"/>
    <property type="molecule type" value="Genomic_DNA"/>
</dbReference>
<feature type="transmembrane region" description="Helical" evidence="6">
    <location>
        <begin position="20"/>
        <end position="43"/>
    </location>
</feature>
<keyword evidence="3 6" id="KW-0812">Transmembrane</keyword>
<feature type="transmembrane region" description="Helical" evidence="6">
    <location>
        <begin position="401"/>
        <end position="421"/>
    </location>
</feature>
<evidence type="ECO:0000256" key="3">
    <source>
        <dbReference type="ARBA" id="ARBA00022692"/>
    </source>
</evidence>
<comment type="subcellular location">
    <subcellularLocation>
        <location evidence="1">Cell membrane</location>
        <topology evidence="1">Multi-pass membrane protein</topology>
    </subcellularLocation>
</comment>
<feature type="transmembrane region" description="Helical" evidence="6">
    <location>
        <begin position="657"/>
        <end position="678"/>
    </location>
</feature>
<feature type="transmembrane region" description="Helical" evidence="6">
    <location>
        <begin position="331"/>
        <end position="355"/>
    </location>
</feature>
<dbReference type="EMBL" id="AJDQ01000006">
    <property type="protein sequence ID" value="EOI57013.1"/>
    <property type="molecule type" value="Genomic_DNA"/>
</dbReference>
<evidence type="ECO:0000313" key="11">
    <source>
        <dbReference type="Proteomes" id="UP000014160"/>
    </source>
</evidence>
<feature type="transmembrane region" description="Helical" evidence="6">
    <location>
        <begin position="698"/>
        <end position="715"/>
    </location>
</feature>
<reference evidence="9 11" key="2">
    <citation type="submission" date="2013-03" db="EMBL/GenBank/DDBJ databases">
        <title>The Genome Sequence of Enterococcus gilvus ATCC BAA-350 (PacBio/Illumina hybrid assembly).</title>
        <authorList>
            <consortium name="The Broad Institute Genomics Platform"/>
            <consortium name="The Broad Institute Genome Sequencing Center for Infectious Disease"/>
            <person name="Earl A."/>
            <person name="Russ C."/>
            <person name="Gilmore M."/>
            <person name="Surin D."/>
            <person name="Walker B."/>
            <person name="Young S."/>
            <person name="Zeng Q."/>
            <person name="Gargeya S."/>
            <person name="Fitzgerald M."/>
            <person name="Haas B."/>
            <person name="Abouelleil A."/>
            <person name="Allen A.W."/>
            <person name="Alvarado L."/>
            <person name="Arachchi H.M."/>
            <person name="Berlin A.M."/>
            <person name="Chapman S.B."/>
            <person name="Gainer-Dewar J."/>
            <person name="Goldberg J."/>
            <person name="Griggs A."/>
            <person name="Gujja S."/>
            <person name="Hansen M."/>
            <person name="Howarth C."/>
            <person name="Imamovic A."/>
            <person name="Ireland A."/>
            <person name="Larimer J."/>
            <person name="McCowan C."/>
            <person name="Murphy C."/>
            <person name="Pearson M."/>
            <person name="Poon T.W."/>
            <person name="Priest M."/>
            <person name="Roberts A."/>
            <person name="Saif S."/>
            <person name="Shea T."/>
            <person name="Sisk P."/>
            <person name="Sykes S."/>
            <person name="Wortman J."/>
            <person name="Nusbaum C."/>
            <person name="Birren B."/>
        </authorList>
    </citation>
    <scope>NUCLEOTIDE SEQUENCE [LARGE SCALE GENOMIC DNA]</scope>
    <source>
        <strain evidence="9 11">ATCC BAA-350</strain>
    </source>
</reference>
<sequence>MRVQTILSIRKIKNNFAQMLGMGLLILIAALFFTTLFTFKIIYEEEVTALFRQQHYAAVTLTGNFTADDTKKLEASPHTSTIEKRTVQDFRSGDKTVRLISLSTKLNQVILEKGHLPKSTAECVLISQYARQNKIKLNDTFTVNGQKLNVVGIVRSPEYIYYSQSERSFSADSKTFAVAFVSKNFFPSANQLLLASTTSIKEAEIKKLLPYQSFTAQKDQINYQMYQGDLDQFVSFAYIFPTIFWLLSFGIIFIILRRTLLKEHKQIGLLKALGTTNFSIIRIYTRQFVLLGLFSSLIGCLLSYPVTELLFRIFSGMIELPTLAYHIDSRYWVISLMISTLGCGVFSLCSMLDILKEYPAISMRQRIPKVKRTRVPSRFLSSLSFNTRYAFAASLRNKGRFFLMVLGMSASTGLLLFSLGFNDSIRGVADHYFQTFAKYDFIVQLPEPLPLDQTIIQTSSVIDRQEAALQLTGTVHDEDYPLIITSSDITILNLPTEKLDQGLVIPEYYAKKWHVSVGDQITINEKKATISAVLPLSMGLAVYTSYDYARTRFKELPAVYNTLYVTSDHPSKGVKQLKEKNLFYTTAEEDKQTFRSLLDNMGILIVLLVICSVILGATVIFCLNLMNLTIREFEYMLMNIMGYSKRRILQTINKENLLQLLLSIPLGFFAGNWLLAAIKEQFSQNSFAMQPSIRLESYIFTALVVSIISSFRLLISNRYIEGLAIVEGLKVQEE</sequence>
<feature type="transmembrane region" description="Helical" evidence="6">
    <location>
        <begin position="288"/>
        <end position="311"/>
    </location>
</feature>
<dbReference type="InterPro" id="IPR038766">
    <property type="entry name" value="Membrane_comp_ABC_pdt"/>
</dbReference>
<feature type="domain" description="ABC3 transporter permease C-terminal" evidence="7">
    <location>
        <begin position="607"/>
        <end position="714"/>
    </location>
</feature>
<dbReference type="AlphaFoldDB" id="R2XR64"/>
<dbReference type="eggNOG" id="COG0577">
    <property type="taxonomic scope" value="Bacteria"/>
</dbReference>
<proteinExistence type="predicted"/>
<dbReference type="Pfam" id="PF02687">
    <property type="entry name" value="FtsX"/>
    <property type="match status" value="2"/>
</dbReference>
<evidence type="ECO:0000313" key="8">
    <source>
        <dbReference type="EMBL" id="EOI57013.1"/>
    </source>
</evidence>
<feature type="domain" description="ABC3 transporter permease C-terminal" evidence="7">
    <location>
        <begin position="239"/>
        <end position="357"/>
    </location>
</feature>
<dbReference type="Proteomes" id="UP000014160">
    <property type="component" value="Unassembled WGS sequence"/>
</dbReference>
<name>R2XR64_9ENTE</name>
<reference evidence="8 10" key="1">
    <citation type="submission" date="2013-02" db="EMBL/GenBank/DDBJ databases">
        <title>The Genome Sequence of Enterococcus gilvus ATCC BAA-350.</title>
        <authorList>
            <consortium name="The Broad Institute Genome Sequencing Platform"/>
            <consortium name="The Broad Institute Genome Sequencing Center for Infectious Disease"/>
            <person name="Earl A.M."/>
            <person name="Gilmore M.S."/>
            <person name="Lebreton F."/>
            <person name="Walker B."/>
            <person name="Young S.K."/>
            <person name="Zeng Q."/>
            <person name="Gargeya S."/>
            <person name="Fitzgerald M."/>
            <person name="Haas B."/>
            <person name="Abouelleil A."/>
            <person name="Alvarado L."/>
            <person name="Arachchi H.M."/>
            <person name="Berlin A.M."/>
            <person name="Chapman S.B."/>
            <person name="Dewar J."/>
            <person name="Goldberg J."/>
            <person name="Griggs A."/>
            <person name="Gujja S."/>
            <person name="Hansen M."/>
            <person name="Howarth C."/>
            <person name="Imamovic A."/>
            <person name="Larimer J."/>
            <person name="McCowan C."/>
            <person name="Murphy C."/>
            <person name="Neiman D."/>
            <person name="Pearson M."/>
            <person name="Priest M."/>
            <person name="Roberts A."/>
            <person name="Saif S."/>
            <person name="Shea T."/>
            <person name="Sisk P."/>
            <person name="Sykes S."/>
            <person name="Wortman J."/>
            <person name="Nusbaum C."/>
            <person name="Birren B."/>
        </authorList>
    </citation>
    <scope>NUCLEOTIDE SEQUENCE [LARGE SCALE GENOMIC DNA]</scope>
    <source>
        <strain evidence="8 10">ATCC BAA-350</strain>
    </source>
</reference>
<gene>
    <name evidence="9" type="ORF">I592_02740</name>
    <name evidence="8" type="ORF">UKC_01227</name>
</gene>
<dbReference type="PATRIC" id="fig|1158614.3.peg.1233"/>
<dbReference type="HOGENOM" id="CLU_005531_2_1_9"/>
<dbReference type="RefSeq" id="WP_010779646.1">
    <property type="nucleotide sequence ID" value="NZ_ASWH01000001.1"/>
</dbReference>
<evidence type="ECO:0000313" key="10">
    <source>
        <dbReference type="Proteomes" id="UP000013750"/>
    </source>
</evidence>
<comment type="caution">
    <text evidence="8">The sequence shown here is derived from an EMBL/GenBank/DDBJ whole genome shotgun (WGS) entry which is preliminary data.</text>
</comment>
<accession>R2XR64</accession>
<dbReference type="PANTHER" id="PTHR30287:SF1">
    <property type="entry name" value="INNER MEMBRANE PROTEIN"/>
    <property type="match status" value="1"/>
</dbReference>
<evidence type="ECO:0000259" key="7">
    <source>
        <dbReference type="Pfam" id="PF02687"/>
    </source>
</evidence>
<feature type="transmembrane region" description="Helical" evidence="6">
    <location>
        <begin position="601"/>
        <end position="626"/>
    </location>
</feature>
<dbReference type="Proteomes" id="UP000013750">
    <property type="component" value="Unassembled WGS sequence"/>
</dbReference>